<evidence type="ECO:0000313" key="1">
    <source>
        <dbReference type="EMBL" id="HAN23496.1"/>
    </source>
</evidence>
<sequence length="177" mass="20138">MVIRTLHPRFDVGLSASLWVLHGCRREGTLLGPIASPPNYRAEWEILDDEAVQWGTEDEPRSVLDALRRYPTIAASLTSTADDLLGWLADARQWVPLDSVTLHDRLKTLFRRVPRRDVTLRIVPLDQPTAWRVGLNEWVLSGSLWADADAFRNWARTRNRQIPAPVGHLLGRRYSAA</sequence>
<comment type="caution">
    <text evidence="1">The sequence shown here is derived from an EMBL/GenBank/DDBJ whole genome shotgun (WGS) entry which is preliminary data.</text>
</comment>
<organism evidence="1 2">
    <name type="scientific">Microbacterium ginsengisoli</name>
    <dbReference type="NCBI Taxonomy" id="400772"/>
    <lineage>
        <taxon>Bacteria</taxon>
        <taxon>Bacillati</taxon>
        <taxon>Actinomycetota</taxon>
        <taxon>Actinomycetes</taxon>
        <taxon>Micrococcales</taxon>
        <taxon>Microbacteriaceae</taxon>
        <taxon>Microbacterium</taxon>
    </lineage>
</organism>
<dbReference type="AlphaFoldDB" id="A0A3C1KBC4"/>
<reference evidence="1 2" key="1">
    <citation type="journal article" date="2018" name="Nat. Biotechnol.">
        <title>A standardized bacterial taxonomy based on genome phylogeny substantially revises the tree of life.</title>
        <authorList>
            <person name="Parks D.H."/>
            <person name="Chuvochina M."/>
            <person name="Waite D.W."/>
            <person name="Rinke C."/>
            <person name="Skarshewski A."/>
            <person name="Chaumeil P.A."/>
            <person name="Hugenholtz P."/>
        </authorList>
    </citation>
    <scope>NUCLEOTIDE SEQUENCE [LARGE SCALE GENOMIC DNA]</scope>
    <source>
        <strain evidence="1">UBA9152</strain>
    </source>
</reference>
<dbReference type="Proteomes" id="UP000257479">
    <property type="component" value="Unassembled WGS sequence"/>
</dbReference>
<name>A0A3C1KBC4_9MICO</name>
<gene>
    <name evidence="1" type="ORF">DCP95_02860</name>
</gene>
<protein>
    <submittedName>
        <fullName evidence="1">Uncharacterized protein</fullName>
    </submittedName>
</protein>
<evidence type="ECO:0000313" key="2">
    <source>
        <dbReference type="Proteomes" id="UP000257479"/>
    </source>
</evidence>
<dbReference type="EMBL" id="DMNG01000045">
    <property type="protein sequence ID" value="HAN23496.1"/>
    <property type="molecule type" value="Genomic_DNA"/>
</dbReference>
<accession>A0A3C1KBC4</accession>
<proteinExistence type="predicted"/>